<accession>D3S1B0</accession>
<feature type="binding site" evidence="4">
    <location>
        <begin position="26"/>
        <end position="28"/>
    </location>
    <ligand>
        <name>3-dehydroquinate</name>
        <dbReference type="ChEBI" id="CHEBI:32364"/>
    </ligand>
</feature>
<dbReference type="PANTHER" id="PTHR43699">
    <property type="entry name" value="3-DEHYDROQUINATE DEHYDRATASE"/>
    <property type="match status" value="1"/>
</dbReference>
<comment type="similarity">
    <text evidence="4">Belongs to the type-I 3-dehydroquinase family.</text>
</comment>
<protein>
    <recommendedName>
        <fullName evidence="4">3-dehydroquinate dehydratase</fullName>
        <shortName evidence="4">3-dehydroquinase</shortName>
        <ecNumber evidence="4">4.2.1.10</ecNumber>
    </recommendedName>
    <alternativeName>
        <fullName evidence="4">Type I DHQase</fullName>
    </alternativeName>
    <alternativeName>
        <fullName evidence="4">Type I dehydroquinase</fullName>
        <shortName evidence="4">DHQ1</shortName>
    </alternativeName>
</protein>
<dbReference type="GeneID" id="8779789"/>
<dbReference type="Gene3D" id="3.20.20.70">
    <property type="entry name" value="Aldolase class I"/>
    <property type="match status" value="1"/>
</dbReference>
<reference evidence="6" key="1">
    <citation type="submission" date="2010-02" db="EMBL/GenBank/DDBJ databases">
        <title>Complete sequence of Ferroglobus placidus DSM 10642.</title>
        <authorList>
            <consortium name="US DOE Joint Genome Institute"/>
            <person name="Lucas S."/>
            <person name="Copeland A."/>
            <person name="Lapidus A."/>
            <person name="Cheng J.-F."/>
            <person name="Bruce D."/>
            <person name="Goodwin L."/>
            <person name="Pitluck S."/>
            <person name="Saunders E."/>
            <person name="Brettin T."/>
            <person name="Detter J.C."/>
            <person name="Han C."/>
            <person name="Tapia R."/>
            <person name="Larimer F."/>
            <person name="Land M."/>
            <person name="Hauser L."/>
            <person name="Kyrpides N."/>
            <person name="Ivanova N."/>
            <person name="Holmes D."/>
            <person name="Lovley D."/>
            <person name="Kyrpides N."/>
            <person name="Anderson I.J."/>
            <person name="Woyke T."/>
        </authorList>
    </citation>
    <scope>NUCLEOTIDE SEQUENCE [LARGE SCALE GENOMIC DNA]</scope>
    <source>
        <strain evidence="6">DSM 10642 / AEDII12DO</strain>
    </source>
</reference>
<keyword evidence="2 4" id="KW-0456">Lyase</keyword>
<dbReference type="HAMAP" id="MF_00214">
    <property type="entry name" value="AroD"/>
    <property type="match status" value="1"/>
</dbReference>
<dbReference type="CDD" id="cd00502">
    <property type="entry name" value="DHQase_I"/>
    <property type="match status" value="1"/>
</dbReference>
<sequence length="204" mass="23362">MKGKVIATVKNFAEVSKVLRVADGVEFRIDLFRKPPEPKSVRIEKISIVTIRKPEDGGKYSGDEEERLKLLEKYSKFCDYVDLEYYLADEVFEKMSCKVIESYHNFSETPDYEFLKGIVENRRGDIVKIATLGKSKRDVEKIVKLLCDYENVVAFLMGEEFAFTRIFSLFLGSPFIYCGVGESVAPGQYDVFKAVKILKGLGYR</sequence>
<dbReference type="GO" id="GO:0009423">
    <property type="term" value="P:chorismate biosynthetic process"/>
    <property type="evidence" value="ECO:0007669"/>
    <property type="project" value="UniProtKB-UniRule"/>
</dbReference>
<feature type="active site" description="Schiff-base intermediate with substrate" evidence="4">
    <location>
        <position position="128"/>
    </location>
</feature>
<dbReference type="SUPFAM" id="SSF51569">
    <property type="entry name" value="Aldolase"/>
    <property type="match status" value="1"/>
</dbReference>
<keyword evidence="6" id="KW-1185">Reference proteome</keyword>
<dbReference type="STRING" id="589924.Ferp_2250"/>
<name>D3S1B0_FERPA</name>
<reference evidence="5 6" key="2">
    <citation type="journal article" date="2011" name="Stand. Genomic Sci.">
        <title>Complete genome sequence of Ferroglobus placidus AEDII12DO.</title>
        <authorList>
            <person name="Anderson I."/>
            <person name="Risso C."/>
            <person name="Holmes D."/>
            <person name="Lucas S."/>
            <person name="Copeland A."/>
            <person name="Lapidus A."/>
            <person name="Cheng J.F."/>
            <person name="Bruce D."/>
            <person name="Goodwin L."/>
            <person name="Pitluck S."/>
            <person name="Saunders E."/>
            <person name="Brettin T."/>
            <person name="Detter J.C."/>
            <person name="Han C."/>
            <person name="Tapia R."/>
            <person name="Larimer F."/>
            <person name="Land M."/>
            <person name="Hauser L."/>
            <person name="Woyke T."/>
            <person name="Lovley D."/>
            <person name="Kyrpides N."/>
            <person name="Ivanova N."/>
        </authorList>
    </citation>
    <scope>NUCLEOTIDE SEQUENCE [LARGE SCALE GENOMIC DNA]</scope>
    <source>
        <strain evidence="6">DSM 10642 / AEDII12DO</strain>
    </source>
</reference>
<dbReference type="OrthoDB" id="34329at2157"/>
<gene>
    <name evidence="4" type="primary">aroD</name>
    <name evidence="5" type="ordered locus">Ferp_2250</name>
</gene>
<dbReference type="RefSeq" id="WP_012966712.1">
    <property type="nucleotide sequence ID" value="NC_013849.1"/>
</dbReference>
<dbReference type="GO" id="GO:0008652">
    <property type="term" value="P:amino acid biosynthetic process"/>
    <property type="evidence" value="ECO:0007669"/>
    <property type="project" value="UniProtKB-KW"/>
</dbReference>
<proteinExistence type="inferred from homology"/>
<evidence type="ECO:0000256" key="1">
    <source>
        <dbReference type="ARBA" id="ARBA00001864"/>
    </source>
</evidence>
<organism evidence="5 6">
    <name type="scientific">Ferroglobus placidus (strain DSM 10642 / AEDII12DO)</name>
    <dbReference type="NCBI Taxonomy" id="589924"/>
    <lineage>
        <taxon>Archaea</taxon>
        <taxon>Methanobacteriati</taxon>
        <taxon>Methanobacteriota</taxon>
        <taxon>Archaeoglobi</taxon>
        <taxon>Archaeoglobales</taxon>
        <taxon>Archaeoglobaceae</taxon>
        <taxon>Ferroglobus</taxon>
    </lineage>
</organism>
<dbReference type="EMBL" id="CP001899">
    <property type="protein sequence ID" value="ADC66374.1"/>
    <property type="molecule type" value="Genomic_DNA"/>
</dbReference>
<comment type="caution">
    <text evidence="4">Lacks conserved residue(s) required for the propagation of feature annotation.</text>
</comment>
<dbReference type="AlphaFoldDB" id="D3S1B0"/>
<evidence type="ECO:0000256" key="2">
    <source>
        <dbReference type="ARBA" id="ARBA00023239"/>
    </source>
</evidence>
<feature type="active site" description="Proton donor/acceptor" evidence="4">
    <location>
        <position position="104"/>
    </location>
</feature>
<dbReference type="NCBIfam" id="TIGR01093">
    <property type="entry name" value="aroD"/>
    <property type="match status" value="1"/>
</dbReference>
<dbReference type="Proteomes" id="UP000002613">
    <property type="component" value="Chromosome"/>
</dbReference>
<evidence type="ECO:0000256" key="3">
    <source>
        <dbReference type="ARBA" id="ARBA00023270"/>
    </source>
</evidence>
<dbReference type="PaxDb" id="589924-Ferp_2250"/>
<dbReference type="Pfam" id="PF01487">
    <property type="entry name" value="DHquinase_I"/>
    <property type="match status" value="1"/>
</dbReference>
<feature type="binding site" evidence="4">
    <location>
        <position position="188"/>
    </location>
    <ligand>
        <name>3-dehydroquinate</name>
        <dbReference type="ChEBI" id="CHEBI:32364"/>
    </ligand>
</feature>
<comment type="function">
    <text evidence="4">Involved in the third step of the chorismate pathway, which leads to the biosynthesis of aromatic amino acids. Catalyzes the cis-dehydration of 3-dehydroquinate (DHQ) and introduces the first double bond of the aromatic ring to yield 3-dehydroshikimate.</text>
</comment>
<dbReference type="HOGENOM" id="CLU_064444_2_0_2"/>
<evidence type="ECO:0000313" key="6">
    <source>
        <dbReference type="Proteomes" id="UP000002613"/>
    </source>
</evidence>
<evidence type="ECO:0000256" key="4">
    <source>
        <dbReference type="HAMAP-Rule" id="MF_00214"/>
    </source>
</evidence>
<dbReference type="InterPro" id="IPR001381">
    <property type="entry name" value="DHquinase_I"/>
</dbReference>
<dbReference type="InterPro" id="IPR013785">
    <property type="entry name" value="Aldolase_TIM"/>
</dbReference>
<dbReference type="eggNOG" id="arCOG02097">
    <property type="taxonomic scope" value="Archaea"/>
</dbReference>
<dbReference type="UniPathway" id="UPA00053">
    <property type="reaction ID" value="UER00086"/>
</dbReference>
<dbReference type="GO" id="GO:0003855">
    <property type="term" value="F:3-dehydroquinate dehydratase activity"/>
    <property type="evidence" value="ECO:0007669"/>
    <property type="project" value="UniProtKB-UniRule"/>
</dbReference>
<comment type="catalytic activity">
    <reaction evidence="1 4">
        <text>3-dehydroquinate = 3-dehydroshikimate + H2O</text>
        <dbReference type="Rhea" id="RHEA:21096"/>
        <dbReference type="ChEBI" id="CHEBI:15377"/>
        <dbReference type="ChEBI" id="CHEBI:16630"/>
        <dbReference type="ChEBI" id="CHEBI:32364"/>
        <dbReference type="EC" id="4.2.1.10"/>
    </reaction>
</comment>
<dbReference type="EC" id="4.2.1.10" evidence="4"/>
<comment type="subunit">
    <text evidence="4">Homodimer.</text>
</comment>
<dbReference type="PANTHER" id="PTHR43699:SF1">
    <property type="entry name" value="3-DEHYDROQUINATE DEHYDRATASE"/>
    <property type="match status" value="1"/>
</dbReference>
<feature type="binding site" evidence="4">
    <location>
        <position position="52"/>
    </location>
    <ligand>
        <name>3-dehydroquinate</name>
        <dbReference type="ChEBI" id="CHEBI:32364"/>
    </ligand>
</feature>
<dbReference type="InterPro" id="IPR050146">
    <property type="entry name" value="Type-I_3-dehydroquinase"/>
</dbReference>
<comment type="pathway">
    <text evidence="4">Metabolic intermediate biosynthesis; chorismate biosynthesis; chorismate from D-erythrose 4-phosphate and phosphoenolpyruvate: step 3/7.</text>
</comment>
<keyword evidence="3 4" id="KW-0704">Schiff base</keyword>
<dbReference type="KEGG" id="fpl:Ferp_2250"/>
<evidence type="ECO:0000313" key="5">
    <source>
        <dbReference type="EMBL" id="ADC66374.1"/>
    </source>
</evidence>
<keyword evidence="4" id="KW-0057">Aromatic amino acid biosynthesis</keyword>
<feature type="binding site" evidence="4">
    <location>
        <position position="165"/>
    </location>
    <ligand>
        <name>3-dehydroquinate</name>
        <dbReference type="ChEBI" id="CHEBI:32364"/>
    </ligand>
</feature>
<dbReference type="GO" id="GO:0046279">
    <property type="term" value="P:3,4-dihydroxybenzoate biosynthetic process"/>
    <property type="evidence" value="ECO:0007669"/>
    <property type="project" value="TreeGrafter"/>
</dbReference>
<keyword evidence="4" id="KW-0028">Amino-acid biosynthesis</keyword>
<dbReference type="GO" id="GO:0009073">
    <property type="term" value="P:aromatic amino acid family biosynthetic process"/>
    <property type="evidence" value="ECO:0007669"/>
    <property type="project" value="UniProtKB-KW"/>
</dbReference>